<reference evidence="2" key="1">
    <citation type="journal article" date="2020" name="Stud. Mycol.">
        <title>101 Dothideomycetes genomes: a test case for predicting lifestyles and emergence of pathogens.</title>
        <authorList>
            <person name="Haridas S."/>
            <person name="Albert R."/>
            <person name="Binder M."/>
            <person name="Bloem J."/>
            <person name="Labutti K."/>
            <person name="Salamov A."/>
            <person name="Andreopoulos B."/>
            <person name="Baker S."/>
            <person name="Barry K."/>
            <person name="Bills G."/>
            <person name="Bluhm B."/>
            <person name="Cannon C."/>
            <person name="Castanera R."/>
            <person name="Culley D."/>
            <person name="Daum C."/>
            <person name="Ezra D."/>
            <person name="Gonzalez J."/>
            <person name="Henrissat B."/>
            <person name="Kuo A."/>
            <person name="Liang C."/>
            <person name="Lipzen A."/>
            <person name="Lutzoni F."/>
            <person name="Magnuson J."/>
            <person name="Mondo S."/>
            <person name="Nolan M."/>
            <person name="Ohm R."/>
            <person name="Pangilinan J."/>
            <person name="Park H.-J."/>
            <person name="Ramirez L."/>
            <person name="Alfaro M."/>
            <person name="Sun H."/>
            <person name="Tritt A."/>
            <person name="Yoshinaga Y."/>
            <person name="Zwiers L.-H."/>
            <person name="Turgeon B."/>
            <person name="Goodwin S."/>
            <person name="Spatafora J."/>
            <person name="Crous P."/>
            <person name="Grigoriev I."/>
        </authorList>
    </citation>
    <scope>NUCLEOTIDE SEQUENCE</scope>
    <source>
        <strain evidence="2">ATCC 74209</strain>
    </source>
</reference>
<dbReference type="PANTHER" id="PTHR28266:SF1">
    <property type="entry name" value="LARGE RIBOSOMAL SUBUNIT PROTEIN ML58"/>
    <property type="match status" value="1"/>
</dbReference>
<dbReference type="OrthoDB" id="6021263at2759"/>
<feature type="region of interest" description="Disordered" evidence="1">
    <location>
        <begin position="17"/>
        <end position="39"/>
    </location>
</feature>
<accession>A0A9P4MZZ4</accession>
<dbReference type="GO" id="GO:0005762">
    <property type="term" value="C:mitochondrial large ribosomal subunit"/>
    <property type="evidence" value="ECO:0007669"/>
    <property type="project" value="TreeGrafter"/>
</dbReference>
<name>A0A9P4MZZ4_9PLEO</name>
<organism evidence="2 3">
    <name type="scientific">Delitschia confertaspora ATCC 74209</name>
    <dbReference type="NCBI Taxonomy" id="1513339"/>
    <lineage>
        <taxon>Eukaryota</taxon>
        <taxon>Fungi</taxon>
        <taxon>Dikarya</taxon>
        <taxon>Ascomycota</taxon>
        <taxon>Pezizomycotina</taxon>
        <taxon>Dothideomycetes</taxon>
        <taxon>Pleosporomycetidae</taxon>
        <taxon>Pleosporales</taxon>
        <taxon>Delitschiaceae</taxon>
        <taxon>Delitschia</taxon>
    </lineage>
</organism>
<dbReference type="EMBL" id="ML993938">
    <property type="protein sequence ID" value="KAF2202385.1"/>
    <property type="molecule type" value="Genomic_DNA"/>
</dbReference>
<evidence type="ECO:0000313" key="2">
    <source>
        <dbReference type="EMBL" id="KAF2202385.1"/>
    </source>
</evidence>
<feature type="compositionally biased region" description="Polar residues" evidence="1">
    <location>
        <begin position="17"/>
        <end position="30"/>
    </location>
</feature>
<comment type="caution">
    <text evidence="2">The sequence shown here is derived from an EMBL/GenBank/DDBJ whole genome shotgun (WGS) entry which is preliminary data.</text>
</comment>
<protein>
    <submittedName>
        <fullName evidence="2">Uncharacterized protein</fullName>
    </submittedName>
</protein>
<dbReference type="GO" id="GO:0003735">
    <property type="term" value="F:structural constituent of ribosome"/>
    <property type="evidence" value="ECO:0007669"/>
    <property type="project" value="TreeGrafter"/>
</dbReference>
<keyword evidence="3" id="KW-1185">Reference proteome</keyword>
<proteinExistence type="predicted"/>
<dbReference type="Proteomes" id="UP000799536">
    <property type="component" value="Unassembled WGS sequence"/>
</dbReference>
<evidence type="ECO:0000313" key="3">
    <source>
        <dbReference type="Proteomes" id="UP000799536"/>
    </source>
</evidence>
<evidence type="ECO:0000256" key="1">
    <source>
        <dbReference type="SAM" id="MobiDB-lite"/>
    </source>
</evidence>
<dbReference type="InterPro" id="IPR024388">
    <property type="entry name" value="Ribosomal_mL58"/>
</dbReference>
<sequence length="200" mass="22337">MPPARPILNYLQPLARPSSSATKSLLPTQQCRHESTTRRHKKLLYIPQTPSYTPSAGPAPEIVYNPPSASPNIYHTPLKFLPQNDKRRALYTAHAQSALHSQLRTRTSAIATTGTALSAGGALPDRPGRSLPQAVRQPYEKKYNVTPEQIEEIRRLRKEDPEKWTRVRLAEKFGCSQFFVGLVAPNGGKAERVERVHQGI</sequence>
<dbReference type="AlphaFoldDB" id="A0A9P4MZZ4"/>
<gene>
    <name evidence="2" type="ORF">GQ43DRAFT_312506</name>
</gene>
<dbReference type="PANTHER" id="PTHR28266">
    <property type="entry name" value="54S RIBOSOMAL PROTEIN L20, MITOCHONDRIAL"/>
    <property type="match status" value="1"/>
</dbReference>
<dbReference type="Pfam" id="PF12824">
    <property type="entry name" value="MRP-L20"/>
    <property type="match status" value="1"/>
</dbReference>